<feature type="chain" id="PRO_5040561014" evidence="2">
    <location>
        <begin position="18"/>
        <end position="112"/>
    </location>
</feature>
<reference evidence="3" key="3">
    <citation type="submission" date="2021-01" db="EMBL/GenBank/DDBJ databases">
        <authorList>
            <consortium name="Genoscope - CEA"/>
            <person name="William W."/>
        </authorList>
    </citation>
    <scope>NUCLEOTIDE SEQUENCE</scope>
</reference>
<name>A0A078FKC7_BRANA</name>
<feature type="region of interest" description="Disordered" evidence="1">
    <location>
        <begin position="27"/>
        <end position="63"/>
    </location>
</feature>
<dbReference type="Gramene" id="CDY12583">
    <property type="protein sequence ID" value="CDY12583"/>
    <property type="gene ID" value="GSBRNA2T00062002001"/>
</dbReference>
<keyword evidence="2" id="KW-0732">Signal</keyword>
<protein>
    <submittedName>
        <fullName evidence="3">(rape) hypothetical protein</fullName>
    </submittedName>
    <submittedName>
        <fullName evidence="4">BnaC06g01090D protein</fullName>
    </submittedName>
</protein>
<dbReference type="EMBL" id="LK032024">
    <property type="protein sequence ID" value="CDY12583.1"/>
    <property type="molecule type" value="Genomic_DNA"/>
</dbReference>
<evidence type="ECO:0000313" key="4">
    <source>
        <dbReference type="EMBL" id="CDY12583.1"/>
    </source>
</evidence>
<dbReference type="Gene3D" id="1.10.30.10">
    <property type="entry name" value="High mobility group box domain"/>
    <property type="match status" value="1"/>
</dbReference>
<evidence type="ECO:0000256" key="1">
    <source>
        <dbReference type="SAM" id="MobiDB-lite"/>
    </source>
</evidence>
<evidence type="ECO:0000313" key="3">
    <source>
        <dbReference type="EMBL" id="CAF2053842.1"/>
    </source>
</evidence>
<dbReference type="InterPro" id="IPR036910">
    <property type="entry name" value="HMG_box_dom_sf"/>
</dbReference>
<dbReference type="EMBL" id="HG994370">
    <property type="protein sequence ID" value="CAF2053842.1"/>
    <property type="molecule type" value="Genomic_DNA"/>
</dbReference>
<reference evidence="4 5" key="1">
    <citation type="journal article" date="2014" name="Science">
        <title>Plant genetics. Early allopolyploid evolution in the post-Neolithic Brassica napus oilseed genome.</title>
        <authorList>
            <person name="Chalhoub B."/>
            <person name="Denoeud F."/>
            <person name="Liu S."/>
            <person name="Parkin I.A."/>
            <person name="Tang H."/>
            <person name="Wang X."/>
            <person name="Chiquet J."/>
            <person name="Belcram H."/>
            <person name="Tong C."/>
            <person name="Samans B."/>
            <person name="Correa M."/>
            <person name="Da Silva C."/>
            <person name="Just J."/>
            <person name="Falentin C."/>
            <person name="Koh C.S."/>
            <person name="Le Clainche I."/>
            <person name="Bernard M."/>
            <person name="Bento P."/>
            <person name="Noel B."/>
            <person name="Labadie K."/>
            <person name="Alberti A."/>
            <person name="Charles M."/>
            <person name="Arnaud D."/>
            <person name="Guo H."/>
            <person name="Daviaud C."/>
            <person name="Alamery S."/>
            <person name="Jabbari K."/>
            <person name="Zhao M."/>
            <person name="Edger P.P."/>
            <person name="Chelaifa H."/>
            <person name="Tack D."/>
            <person name="Lassalle G."/>
            <person name="Mestiri I."/>
            <person name="Schnel N."/>
            <person name="Le Paslier M.C."/>
            <person name="Fan G."/>
            <person name="Renault V."/>
            <person name="Bayer P.E."/>
            <person name="Golicz A.A."/>
            <person name="Manoli S."/>
            <person name="Lee T.H."/>
            <person name="Thi V.H."/>
            <person name="Chalabi S."/>
            <person name="Hu Q."/>
            <person name="Fan C."/>
            <person name="Tollenaere R."/>
            <person name="Lu Y."/>
            <person name="Battail C."/>
            <person name="Shen J."/>
            <person name="Sidebottom C.H."/>
            <person name="Wang X."/>
            <person name="Canaguier A."/>
            <person name="Chauveau A."/>
            <person name="Berard A."/>
            <person name="Deniot G."/>
            <person name="Guan M."/>
            <person name="Liu Z."/>
            <person name="Sun F."/>
            <person name="Lim Y.P."/>
            <person name="Lyons E."/>
            <person name="Town C.D."/>
            <person name="Bancroft I."/>
            <person name="Wang X."/>
            <person name="Meng J."/>
            <person name="Ma J."/>
            <person name="Pires J.C."/>
            <person name="King G.J."/>
            <person name="Brunel D."/>
            <person name="Delourme R."/>
            <person name="Renard M."/>
            <person name="Aury J.M."/>
            <person name="Adams K.L."/>
            <person name="Batley J."/>
            <person name="Snowdon R.J."/>
            <person name="Tost J."/>
            <person name="Edwards D."/>
            <person name="Zhou Y."/>
            <person name="Hua W."/>
            <person name="Sharpe A.G."/>
            <person name="Paterson A.H."/>
            <person name="Guan C."/>
            <person name="Wincker P."/>
        </authorList>
    </citation>
    <scope>NUCLEOTIDE SEQUENCE [LARGE SCALE GENOMIC DNA]</scope>
    <source>
        <strain evidence="5">cv. Darmor-bzh</strain>
    </source>
</reference>
<dbReference type="PaxDb" id="3708-A0A078FKC7"/>
<evidence type="ECO:0000313" key="5">
    <source>
        <dbReference type="Proteomes" id="UP000028999"/>
    </source>
</evidence>
<dbReference type="SUPFAM" id="SSF47095">
    <property type="entry name" value="HMG-box"/>
    <property type="match status" value="1"/>
</dbReference>
<dbReference type="Proteomes" id="UP000028999">
    <property type="component" value="Unassembled WGS sequence"/>
</dbReference>
<proteinExistence type="predicted"/>
<dbReference type="AlphaFoldDB" id="A0A078FKC7"/>
<dbReference type="InterPro" id="IPR044601">
    <property type="entry name" value="HMGB6/HMGB13"/>
</dbReference>
<sequence>MAVAQALIRVYLLFILAVNPLHRGRYLHRGSSTSASPSLDRVLSSKPRSPLHRNRKHKDPLKPKHPILAFLVYVNERRAAFREENKNVLEMAKKNKKTYMEAMEEYKRTKRP</sequence>
<dbReference type="SMR" id="A0A078FKC7"/>
<dbReference type="STRING" id="3708.A0A078FKC7"/>
<gene>
    <name evidence="4" type="primary">BnaC06g01090D</name>
    <name evidence="3" type="ORF">DARMORV10_C06P01160.1</name>
    <name evidence="4" type="ORF">GSBRNA2T00062002001</name>
</gene>
<feature type="signal peptide" evidence="2">
    <location>
        <begin position="1"/>
        <end position="17"/>
    </location>
</feature>
<dbReference type="Proteomes" id="UP001295469">
    <property type="component" value="Chromosome C06"/>
</dbReference>
<reference evidence="4" key="2">
    <citation type="submission" date="2014-06" db="EMBL/GenBank/DDBJ databases">
        <authorList>
            <person name="Genoscope - CEA"/>
        </authorList>
    </citation>
    <scope>NUCLEOTIDE SEQUENCE</scope>
</reference>
<dbReference type="PANTHER" id="PTHR46912">
    <property type="entry name" value="HIGH MOBILITY GROUP B PROTEIN 13"/>
    <property type="match status" value="1"/>
</dbReference>
<feature type="compositionally biased region" description="Basic residues" evidence="1">
    <location>
        <begin position="49"/>
        <end position="63"/>
    </location>
</feature>
<keyword evidence="5" id="KW-1185">Reference proteome</keyword>
<dbReference type="GO" id="GO:0003677">
    <property type="term" value="F:DNA binding"/>
    <property type="evidence" value="ECO:0007669"/>
    <property type="project" value="InterPro"/>
</dbReference>
<dbReference type="PANTHER" id="PTHR46912:SF1">
    <property type="entry name" value="HIGH MOBILITY GROUP B PROTEIN 13"/>
    <property type="match status" value="1"/>
</dbReference>
<evidence type="ECO:0000256" key="2">
    <source>
        <dbReference type="SAM" id="SignalP"/>
    </source>
</evidence>
<organism evidence="4 5">
    <name type="scientific">Brassica napus</name>
    <name type="common">Rape</name>
    <dbReference type="NCBI Taxonomy" id="3708"/>
    <lineage>
        <taxon>Eukaryota</taxon>
        <taxon>Viridiplantae</taxon>
        <taxon>Streptophyta</taxon>
        <taxon>Embryophyta</taxon>
        <taxon>Tracheophyta</taxon>
        <taxon>Spermatophyta</taxon>
        <taxon>Magnoliopsida</taxon>
        <taxon>eudicotyledons</taxon>
        <taxon>Gunneridae</taxon>
        <taxon>Pentapetalae</taxon>
        <taxon>rosids</taxon>
        <taxon>malvids</taxon>
        <taxon>Brassicales</taxon>
        <taxon>Brassicaceae</taxon>
        <taxon>Brassiceae</taxon>
        <taxon>Brassica</taxon>
    </lineage>
</organism>
<accession>A0A078FKC7</accession>